<gene>
    <name evidence="1" type="ORF">DPM19_33620</name>
</gene>
<dbReference type="AlphaFoldDB" id="A0A365GVG4"/>
<dbReference type="InterPro" id="IPR025534">
    <property type="entry name" value="DUF4420"/>
</dbReference>
<name>A0A365GVG4_9ACTN</name>
<dbReference type="Proteomes" id="UP000251891">
    <property type="component" value="Unassembled WGS sequence"/>
</dbReference>
<sequence>MGLRLRRPLRCGDRGGGSDSDRIRGSRLTERPWRDVLDVHWNRLETERPSNARRLRVSDLPVDSAKGNLAAAIDLDGFRHLLVPVDSRQKVRPGLNGPVLLLRRRSLEGIDTFQTYADLACLRADLNDLFTGLCADVLKRAEASTDNPVKALYTELDRWKSLFQAKSGPLGAEQQSGLFAELTVLVRLLERDSGAHRLWTGPEGHRHDFAAGRCAIEVKSSLSSEGRRMRIHGLDQLAPPANGTLQLAWFRLERTSGDGTGLVELAERVARLCEDESALRTRLSQAGYSSADTEAYRNVRFVVSEERWYEVNADFPKLVGNDLRAAGIPIAVSDVHYTIDITNEPPIPLDVQHMNDALSRLIEEPA</sequence>
<accession>A0A365GVG4</accession>
<proteinExistence type="predicted"/>
<evidence type="ECO:0000313" key="2">
    <source>
        <dbReference type="Proteomes" id="UP000251891"/>
    </source>
</evidence>
<dbReference type="Pfam" id="PF14390">
    <property type="entry name" value="DUF4420"/>
    <property type="match status" value="1"/>
</dbReference>
<dbReference type="EMBL" id="QLYX01000025">
    <property type="protein sequence ID" value="RAY10807.1"/>
    <property type="molecule type" value="Genomic_DNA"/>
</dbReference>
<comment type="caution">
    <text evidence="1">The sequence shown here is derived from an EMBL/GenBank/DDBJ whole genome shotgun (WGS) entry which is preliminary data.</text>
</comment>
<protein>
    <submittedName>
        <fullName evidence="1">PD-(D/E)XK motif protein</fullName>
    </submittedName>
</protein>
<evidence type="ECO:0000313" key="1">
    <source>
        <dbReference type="EMBL" id="RAY10807.1"/>
    </source>
</evidence>
<organism evidence="1 2">
    <name type="scientific">Actinomadura craniellae</name>
    <dbReference type="NCBI Taxonomy" id="2231787"/>
    <lineage>
        <taxon>Bacteria</taxon>
        <taxon>Bacillati</taxon>
        <taxon>Actinomycetota</taxon>
        <taxon>Actinomycetes</taxon>
        <taxon>Streptosporangiales</taxon>
        <taxon>Thermomonosporaceae</taxon>
        <taxon>Actinomadura</taxon>
    </lineage>
</organism>
<keyword evidence="2" id="KW-1185">Reference proteome</keyword>
<reference evidence="1 2" key="1">
    <citation type="submission" date="2018-06" db="EMBL/GenBank/DDBJ databases">
        <title>Actinomadura craniellae sp. nov. isolated from marine sponge Craniella sp.</title>
        <authorList>
            <person name="Li L."/>
            <person name="Xu Q.H."/>
            <person name="Lin H.W."/>
            <person name="Lu Y.H."/>
        </authorList>
    </citation>
    <scope>NUCLEOTIDE SEQUENCE [LARGE SCALE GENOMIC DNA]</scope>
    <source>
        <strain evidence="1 2">LHW63021</strain>
    </source>
</reference>